<reference evidence="2" key="1">
    <citation type="submission" date="2021-02" db="EMBL/GenBank/DDBJ databases">
        <authorList>
            <person name="Dougan E. K."/>
            <person name="Rhodes N."/>
            <person name="Thang M."/>
            <person name="Chan C."/>
        </authorList>
    </citation>
    <scope>NUCLEOTIDE SEQUENCE</scope>
</reference>
<dbReference type="Gene3D" id="2.60.200.20">
    <property type="match status" value="1"/>
</dbReference>
<keyword evidence="3" id="KW-1185">Reference proteome</keyword>
<dbReference type="Pfam" id="PF00498">
    <property type="entry name" value="FHA"/>
    <property type="match status" value="1"/>
</dbReference>
<dbReference type="CDD" id="cd00060">
    <property type="entry name" value="FHA"/>
    <property type="match status" value="1"/>
</dbReference>
<dbReference type="EMBL" id="CAJNDS010002634">
    <property type="protein sequence ID" value="CAE7551395.1"/>
    <property type="molecule type" value="Genomic_DNA"/>
</dbReference>
<evidence type="ECO:0000259" key="1">
    <source>
        <dbReference type="Pfam" id="PF00498"/>
    </source>
</evidence>
<accession>A0A812TVV0</accession>
<feature type="domain" description="FHA" evidence="1">
    <location>
        <begin position="294"/>
        <end position="359"/>
    </location>
</feature>
<protein>
    <recommendedName>
        <fullName evidence="1">FHA domain-containing protein</fullName>
    </recommendedName>
</protein>
<proteinExistence type="predicted"/>
<dbReference type="InterPro" id="IPR000253">
    <property type="entry name" value="FHA_dom"/>
</dbReference>
<comment type="caution">
    <text evidence="2">The sequence shown here is derived from an EMBL/GenBank/DDBJ whole genome shotgun (WGS) entry which is preliminary data.</text>
</comment>
<sequence>MGPQLATISYARQDRRGQYCAVLCAKDYARRCSPHVEVQGGADLLHWGAAKGETMPIGGCGLDPVKAAALQWTGVNELCEEVFGKRSELLKSGAQGYRSEIAVVTRLSVREIDEVGHPVPLLKQANMSLAPTLGREGDGGLCTASLRGAEGGAGSRHRGENDINEQGAGAVNVVVIFCLDWSASMKSNDTRTQYNRFQTCVQCQPQSVARGSSLDILLPNAHNLAGTPCAVEPAMKFETKGVLHVDVRDGTAAPGCLESKAASNRRSLGFFCCSFCSWLQEGHEKTRNGPPPRISIGSHDDAHVKVEDERVASRHCVVFKEGRHWFVEGVSTQRPMRLGDVQLEPGVAYQLRSGDVFSLDALGSALQYLVEFDDADNWYLDVVSDKDFPNRWPAKMPGHPTEAPEAPEELKRLAWQTDQMRRRSEEDQVLVADWAAFSQYVKKHYHKYGIFAEPWQGSLGPAPPRPPKPAPRPWPKWVAELVAEEQMLPYVDRLGIRDT</sequence>
<dbReference type="Proteomes" id="UP000604046">
    <property type="component" value="Unassembled WGS sequence"/>
</dbReference>
<dbReference type="AlphaFoldDB" id="A0A812TVV0"/>
<organism evidence="2 3">
    <name type="scientific">Symbiodinium natans</name>
    <dbReference type="NCBI Taxonomy" id="878477"/>
    <lineage>
        <taxon>Eukaryota</taxon>
        <taxon>Sar</taxon>
        <taxon>Alveolata</taxon>
        <taxon>Dinophyceae</taxon>
        <taxon>Suessiales</taxon>
        <taxon>Symbiodiniaceae</taxon>
        <taxon>Symbiodinium</taxon>
    </lineage>
</organism>
<evidence type="ECO:0000313" key="3">
    <source>
        <dbReference type="Proteomes" id="UP000604046"/>
    </source>
</evidence>
<dbReference type="InterPro" id="IPR008984">
    <property type="entry name" value="SMAD_FHA_dom_sf"/>
</dbReference>
<dbReference type="OrthoDB" id="436988at2759"/>
<evidence type="ECO:0000313" key="2">
    <source>
        <dbReference type="EMBL" id="CAE7551395.1"/>
    </source>
</evidence>
<name>A0A812TVV0_9DINO</name>
<dbReference type="SUPFAM" id="SSF49879">
    <property type="entry name" value="SMAD/FHA domain"/>
    <property type="match status" value="1"/>
</dbReference>
<gene>
    <name evidence="2" type="ORF">SNAT2548_LOCUS30965</name>
</gene>